<dbReference type="PANTHER" id="PTHR24096">
    <property type="entry name" value="LONG-CHAIN-FATTY-ACID--COA LIGASE"/>
    <property type="match status" value="1"/>
</dbReference>
<protein>
    <recommendedName>
        <fullName evidence="3">AMP-dependent synthetase/ligase domain-containing protein</fullName>
    </recommendedName>
</protein>
<dbReference type="InterPro" id="IPR042099">
    <property type="entry name" value="ANL_N_sf"/>
</dbReference>
<feature type="domain" description="AMP-dependent synthetase/ligase" evidence="3">
    <location>
        <begin position="29"/>
        <end position="429"/>
    </location>
</feature>
<dbReference type="Proteomes" id="UP001195769">
    <property type="component" value="Unassembled WGS sequence"/>
</dbReference>
<dbReference type="EMBL" id="JABBWK010000022">
    <property type="protein sequence ID" value="KAG1901407.1"/>
    <property type="molecule type" value="Genomic_DNA"/>
</dbReference>
<dbReference type="Pfam" id="PF00501">
    <property type="entry name" value="AMP-binding"/>
    <property type="match status" value="1"/>
</dbReference>
<evidence type="ECO:0000313" key="4">
    <source>
        <dbReference type="EMBL" id="KAG1901407.1"/>
    </source>
</evidence>
<dbReference type="PANTHER" id="PTHR24096:SF149">
    <property type="entry name" value="AMP-BINDING DOMAIN-CONTAINING PROTEIN-RELATED"/>
    <property type="match status" value="1"/>
</dbReference>
<evidence type="ECO:0000259" key="3">
    <source>
        <dbReference type="Pfam" id="PF00501"/>
    </source>
</evidence>
<evidence type="ECO:0000256" key="1">
    <source>
        <dbReference type="ARBA" id="ARBA00006432"/>
    </source>
</evidence>
<dbReference type="RefSeq" id="XP_041226982.1">
    <property type="nucleotide sequence ID" value="XM_041361524.1"/>
</dbReference>
<reference evidence="4" key="1">
    <citation type="journal article" date="2020" name="New Phytol.">
        <title>Comparative genomics reveals dynamic genome evolution in host specialist ectomycorrhizal fungi.</title>
        <authorList>
            <person name="Lofgren L.A."/>
            <person name="Nguyen N.H."/>
            <person name="Vilgalys R."/>
            <person name="Ruytinx J."/>
            <person name="Liao H.L."/>
            <person name="Branco S."/>
            <person name="Kuo A."/>
            <person name="LaButti K."/>
            <person name="Lipzen A."/>
            <person name="Andreopoulos W."/>
            <person name="Pangilinan J."/>
            <person name="Riley R."/>
            <person name="Hundley H."/>
            <person name="Na H."/>
            <person name="Barry K."/>
            <person name="Grigoriev I.V."/>
            <person name="Stajich J.E."/>
            <person name="Kennedy P.G."/>
        </authorList>
    </citation>
    <scope>NUCLEOTIDE SEQUENCE</scope>
    <source>
        <strain evidence="4">FC203</strain>
    </source>
</reference>
<dbReference type="GeneID" id="64655822"/>
<organism evidence="4 5">
    <name type="scientific">Suillus fuscotomentosus</name>
    <dbReference type="NCBI Taxonomy" id="1912939"/>
    <lineage>
        <taxon>Eukaryota</taxon>
        <taxon>Fungi</taxon>
        <taxon>Dikarya</taxon>
        <taxon>Basidiomycota</taxon>
        <taxon>Agaricomycotina</taxon>
        <taxon>Agaricomycetes</taxon>
        <taxon>Agaricomycetidae</taxon>
        <taxon>Boletales</taxon>
        <taxon>Suillineae</taxon>
        <taxon>Suillaceae</taxon>
        <taxon>Suillus</taxon>
    </lineage>
</organism>
<dbReference type="SUPFAM" id="SSF56801">
    <property type="entry name" value="Acetyl-CoA synthetase-like"/>
    <property type="match status" value="1"/>
</dbReference>
<dbReference type="InterPro" id="IPR045851">
    <property type="entry name" value="AMP-bd_C_sf"/>
</dbReference>
<dbReference type="Gene3D" id="3.30.300.30">
    <property type="match status" value="1"/>
</dbReference>
<proteinExistence type="inferred from homology"/>
<evidence type="ECO:0000313" key="5">
    <source>
        <dbReference type="Proteomes" id="UP001195769"/>
    </source>
</evidence>
<gene>
    <name evidence="4" type="ORF">F5891DRAFT_1029305</name>
</gene>
<name>A0AAD4HM09_9AGAM</name>
<sequence length="585" mass="64277">MYYKSLFPDPPKVPESNLHHFFFDRPEQQDWPDYTLFVNVATGQRRSFREFVERVRDGATALGTDVMQGGLGLRPENGELVGILSENCLDYIALVHSLLVITVPFALFSSYSTPYEFEHVNSLAQATRIFTSPSLLPLALTSGLPEDRIYILEGECKGYTSYDQLVSSAHKNNIPRLPVRHASKDTLACLIFSSGTSGPPKALMVSHGNIIHATLGIMVFGMESVKIQEPTALDDPDGLEVRLCVLPVHHSYGLYMTSFWNFLGRSTTVMLPKWDVNLFFDSISKYHITTVGLVPSLVHQVVHHPRFETADLSSIQGINSSAAHLPPHLAAQLCARLPVMTRVSEGAFPSPLWIILLPAYTGYGLSEFMSVAVKPLPGMLDGQAKSKPGSVGILLSGIHARILRPDGSLAGPNEAGELYVRGAAMVLGYKGNDKATRETFVDGWLRTGDQMRIDEDGVLFFEDRTKDTLKISGVQVSPVEIEDTLLAQPDKLIIDVTVAGVSGGRTSDEHIPRAWIVLSSAGVALGEKEVMARLDAWVQGRLSRYKWLRGGIACVTTIPKSPTGKVLRRLLVDEYVREGKAKARL</sequence>
<keyword evidence="5" id="KW-1185">Reference proteome</keyword>
<dbReference type="InterPro" id="IPR020845">
    <property type="entry name" value="AMP-binding_CS"/>
</dbReference>
<comment type="caution">
    <text evidence="4">The sequence shown here is derived from an EMBL/GenBank/DDBJ whole genome shotgun (WGS) entry which is preliminary data.</text>
</comment>
<accession>A0AAD4HM09</accession>
<keyword evidence="2" id="KW-0436">Ligase</keyword>
<dbReference type="AlphaFoldDB" id="A0AAD4HM09"/>
<comment type="similarity">
    <text evidence="1">Belongs to the ATP-dependent AMP-binding enzyme family.</text>
</comment>
<dbReference type="PROSITE" id="PS00455">
    <property type="entry name" value="AMP_BINDING"/>
    <property type="match status" value="1"/>
</dbReference>
<dbReference type="Gene3D" id="3.40.50.12780">
    <property type="entry name" value="N-terminal domain of ligase-like"/>
    <property type="match status" value="1"/>
</dbReference>
<dbReference type="GO" id="GO:0016405">
    <property type="term" value="F:CoA-ligase activity"/>
    <property type="evidence" value="ECO:0007669"/>
    <property type="project" value="TreeGrafter"/>
</dbReference>
<evidence type="ECO:0000256" key="2">
    <source>
        <dbReference type="ARBA" id="ARBA00022598"/>
    </source>
</evidence>
<dbReference type="InterPro" id="IPR000873">
    <property type="entry name" value="AMP-dep_synth/lig_dom"/>
</dbReference>
<dbReference type="GO" id="GO:0019748">
    <property type="term" value="P:secondary metabolic process"/>
    <property type="evidence" value="ECO:0007669"/>
    <property type="project" value="TreeGrafter"/>
</dbReference>